<reference evidence="7" key="1">
    <citation type="submission" date="2018-05" db="EMBL/GenBank/DDBJ databases">
        <authorList>
            <person name="Lanie J.A."/>
            <person name="Ng W.-L."/>
            <person name="Kazmierczak K.M."/>
            <person name="Andrzejewski T.M."/>
            <person name="Davidsen T.M."/>
            <person name="Wayne K.J."/>
            <person name="Tettelin H."/>
            <person name="Glass J.I."/>
            <person name="Rusch D."/>
            <person name="Podicherti R."/>
            <person name="Tsui H.-C.T."/>
            <person name="Winkler M.E."/>
        </authorList>
    </citation>
    <scope>NUCLEOTIDE SEQUENCE</scope>
</reference>
<keyword evidence="4" id="KW-0648">Protein biosynthesis</keyword>
<dbReference type="GO" id="GO:0006412">
    <property type="term" value="P:translation"/>
    <property type="evidence" value="ECO:0007669"/>
    <property type="project" value="UniProtKB-KW"/>
</dbReference>
<protein>
    <recommendedName>
        <fullName evidence="6">Ribosome recycling factor domain-containing protein</fullName>
    </recommendedName>
</protein>
<feature type="domain" description="Ribosome recycling factor" evidence="6">
    <location>
        <begin position="21"/>
        <end position="184"/>
    </location>
</feature>
<evidence type="ECO:0000256" key="5">
    <source>
        <dbReference type="SAM" id="Coils"/>
    </source>
</evidence>
<dbReference type="FunFam" id="3.30.1360.40:FF:000001">
    <property type="entry name" value="Ribosome-recycling factor"/>
    <property type="match status" value="1"/>
</dbReference>
<dbReference type="HAMAP" id="MF_00040">
    <property type="entry name" value="RRF"/>
    <property type="match status" value="1"/>
</dbReference>
<comment type="similarity">
    <text evidence="2">Belongs to the RRF family.</text>
</comment>
<dbReference type="EMBL" id="UINC01001165">
    <property type="protein sequence ID" value="SUZ73020.1"/>
    <property type="molecule type" value="Genomic_DNA"/>
</dbReference>
<evidence type="ECO:0000256" key="1">
    <source>
        <dbReference type="ARBA" id="ARBA00004496"/>
    </source>
</evidence>
<accession>A0A381Q1Q2</accession>
<evidence type="ECO:0000259" key="6">
    <source>
        <dbReference type="Pfam" id="PF01765"/>
    </source>
</evidence>
<sequence length="186" mass="21507">MSATFNKNEISQKMNKTIMSFKKDLGTLRTGRANPAMFDLIRVEVYGQKMPLNQLATITIPEPRSISIQVWDKSNVNLVDSEIKKSNLGVNPQIDGQILRVRIPELTEERRVELTKVLKNLGEKSKVSIRNIRREANDTVKKLLKEKKISEDESKNYEKEIQENTDENINKIEKILTEKEKEILKL</sequence>
<dbReference type="InterPro" id="IPR036191">
    <property type="entry name" value="RRF_sf"/>
</dbReference>
<dbReference type="InterPro" id="IPR002661">
    <property type="entry name" value="Ribosome_recyc_fac"/>
</dbReference>
<evidence type="ECO:0000256" key="2">
    <source>
        <dbReference type="ARBA" id="ARBA00005912"/>
    </source>
</evidence>
<dbReference type="SUPFAM" id="SSF55194">
    <property type="entry name" value="Ribosome recycling factor, RRF"/>
    <property type="match status" value="1"/>
</dbReference>
<dbReference type="InterPro" id="IPR023584">
    <property type="entry name" value="Ribosome_recyc_fac_dom"/>
</dbReference>
<proteinExistence type="inferred from homology"/>
<dbReference type="Gene3D" id="1.10.132.20">
    <property type="entry name" value="Ribosome-recycling factor"/>
    <property type="match status" value="1"/>
</dbReference>
<dbReference type="GO" id="GO:0043023">
    <property type="term" value="F:ribosomal large subunit binding"/>
    <property type="evidence" value="ECO:0007669"/>
    <property type="project" value="TreeGrafter"/>
</dbReference>
<evidence type="ECO:0000256" key="3">
    <source>
        <dbReference type="ARBA" id="ARBA00022490"/>
    </source>
</evidence>
<dbReference type="NCBIfam" id="TIGR00496">
    <property type="entry name" value="frr"/>
    <property type="match status" value="1"/>
</dbReference>
<dbReference type="GO" id="GO:0005737">
    <property type="term" value="C:cytoplasm"/>
    <property type="evidence" value="ECO:0007669"/>
    <property type="project" value="UniProtKB-SubCell"/>
</dbReference>
<dbReference type="FunFam" id="1.10.132.20:FF:000001">
    <property type="entry name" value="Ribosome-recycling factor"/>
    <property type="match status" value="1"/>
</dbReference>
<dbReference type="CDD" id="cd00520">
    <property type="entry name" value="RRF"/>
    <property type="match status" value="1"/>
</dbReference>
<dbReference type="Pfam" id="PF01765">
    <property type="entry name" value="RRF"/>
    <property type="match status" value="1"/>
</dbReference>
<dbReference type="PANTHER" id="PTHR20982">
    <property type="entry name" value="RIBOSOME RECYCLING FACTOR"/>
    <property type="match status" value="1"/>
</dbReference>
<dbReference type="Gene3D" id="3.30.1360.40">
    <property type="match status" value="1"/>
</dbReference>
<dbReference type="PANTHER" id="PTHR20982:SF3">
    <property type="entry name" value="MITOCHONDRIAL RIBOSOME RECYCLING FACTOR PSEUDO 1"/>
    <property type="match status" value="1"/>
</dbReference>
<keyword evidence="5" id="KW-0175">Coiled coil</keyword>
<comment type="subcellular location">
    <subcellularLocation>
        <location evidence="1">Cytoplasm</location>
    </subcellularLocation>
</comment>
<evidence type="ECO:0000313" key="7">
    <source>
        <dbReference type="EMBL" id="SUZ73020.1"/>
    </source>
</evidence>
<dbReference type="AlphaFoldDB" id="A0A381Q1Q2"/>
<feature type="coiled-coil region" evidence="5">
    <location>
        <begin position="133"/>
        <end position="182"/>
    </location>
</feature>
<name>A0A381Q1Q2_9ZZZZ</name>
<organism evidence="7">
    <name type="scientific">marine metagenome</name>
    <dbReference type="NCBI Taxonomy" id="408172"/>
    <lineage>
        <taxon>unclassified sequences</taxon>
        <taxon>metagenomes</taxon>
        <taxon>ecological metagenomes</taxon>
    </lineage>
</organism>
<gene>
    <name evidence="7" type="ORF">METZ01_LOCUS25874</name>
</gene>
<evidence type="ECO:0000256" key="4">
    <source>
        <dbReference type="ARBA" id="ARBA00022917"/>
    </source>
</evidence>
<keyword evidence="3" id="KW-0963">Cytoplasm</keyword>